<feature type="compositionally biased region" description="Basic and acidic residues" evidence="1">
    <location>
        <begin position="53"/>
        <end position="62"/>
    </location>
</feature>
<evidence type="ECO:0000256" key="1">
    <source>
        <dbReference type="SAM" id="MobiDB-lite"/>
    </source>
</evidence>
<dbReference type="KEGG" id="fox:FOXG_12766"/>
<feature type="compositionally biased region" description="Basic and acidic residues" evidence="1">
    <location>
        <begin position="104"/>
        <end position="118"/>
    </location>
</feature>
<reference evidence="2" key="1">
    <citation type="submission" date="2007-04" db="EMBL/GenBank/DDBJ databases">
        <authorList>
            <consortium name="The Broad Institute Genome Sequencing Platform"/>
            <person name="Birren B."/>
            <person name="Lander E."/>
            <person name="Galagan J."/>
            <person name="Nusbaum C."/>
            <person name="Devon K."/>
            <person name="Ma L.-J."/>
            <person name="Jaffe D."/>
            <person name="Butler J."/>
            <person name="Alvarez P."/>
            <person name="Gnerre S."/>
            <person name="Grabherr M."/>
            <person name="Kleber M."/>
            <person name="Mauceli E."/>
            <person name="Brockman W."/>
            <person name="MacCallum I.A."/>
            <person name="Young S."/>
            <person name="LaButti K."/>
            <person name="DeCaprio D."/>
            <person name="Crawford M."/>
            <person name="Koehrsen M."/>
            <person name="Engels R."/>
            <person name="Montgomery P."/>
            <person name="Pearson M."/>
            <person name="Howarth C."/>
            <person name="Larson L."/>
            <person name="White J."/>
            <person name="O'Leary S."/>
            <person name="Kodira C."/>
            <person name="Zeng Q."/>
            <person name="Yandava C."/>
            <person name="Alvarado L."/>
            <person name="Kistler C."/>
            <person name="Shim W.-B."/>
            <person name="Kang S."/>
            <person name="Woloshuk C."/>
        </authorList>
    </citation>
    <scope>NUCLEOTIDE SEQUENCE</scope>
    <source>
        <strain evidence="2">4287</strain>
    </source>
</reference>
<dbReference type="Proteomes" id="UP000009097">
    <property type="component" value="Unassembled WGS sequence"/>
</dbReference>
<dbReference type="OrthoDB" id="2329734at2759"/>
<name>A0A0J9VQE1_FUSO4</name>
<dbReference type="VEuPathDB" id="FungiDB:FOXG_12766"/>
<feature type="compositionally biased region" description="Acidic residues" evidence="1">
    <location>
        <begin position="134"/>
        <end position="144"/>
    </location>
</feature>
<feature type="region of interest" description="Disordered" evidence="1">
    <location>
        <begin position="53"/>
        <end position="158"/>
    </location>
</feature>
<gene>
    <name evidence="2" type="ORF">FOXG_12766</name>
</gene>
<evidence type="ECO:0000313" key="3">
    <source>
        <dbReference type="Proteomes" id="UP000009097"/>
    </source>
</evidence>
<proteinExistence type="predicted"/>
<dbReference type="AlphaFoldDB" id="A0A0J9VQE1"/>
<dbReference type="Gene3D" id="6.10.140.1230">
    <property type="match status" value="1"/>
</dbReference>
<dbReference type="GeneID" id="28954066"/>
<feature type="compositionally biased region" description="Basic and acidic residues" evidence="1">
    <location>
        <begin position="149"/>
        <end position="158"/>
    </location>
</feature>
<sequence length="158" mass="18435">METFKSLFAKPDPQAQMRKCNALMRQNIRKIDRDIQTVKQVEYKTKNLILQADKRAQRDSSRAKQAQQEVRDFCSGGHHREKSRRERFPADGDMLMEDEEADGEVDKVLGEILKDRKQPALPVAPVPEPQKPQEEEEEEEDPEAMMDQMRNRLEALRS</sequence>
<evidence type="ECO:0000313" key="2">
    <source>
        <dbReference type="EMBL" id="KNB13138.1"/>
    </source>
</evidence>
<organism evidence="2 3">
    <name type="scientific">Fusarium oxysporum f. sp. lycopersici (strain 4287 / CBS 123668 / FGSC 9935 / NRRL 34936)</name>
    <name type="common">Fusarium vascular wilt of tomato</name>
    <dbReference type="NCBI Taxonomy" id="426428"/>
    <lineage>
        <taxon>Eukaryota</taxon>
        <taxon>Fungi</taxon>
        <taxon>Dikarya</taxon>
        <taxon>Ascomycota</taxon>
        <taxon>Pezizomycotina</taxon>
        <taxon>Sordariomycetes</taxon>
        <taxon>Hypocreomycetidae</taxon>
        <taxon>Hypocreales</taxon>
        <taxon>Nectriaceae</taxon>
        <taxon>Fusarium</taxon>
        <taxon>Fusarium oxysporum species complex</taxon>
    </lineage>
</organism>
<accession>A0A0J9VQE1</accession>
<dbReference type="EMBL" id="DS231712">
    <property type="protein sequence ID" value="KNB13138.1"/>
    <property type="molecule type" value="Genomic_DNA"/>
</dbReference>
<dbReference type="RefSeq" id="XP_018251183.1">
    <property type="nucleotide sequence ID" value="XM_018392623.1"/>
</dbReference>
<reference evidence="2" key="2">
    <citation type="journal article" date="2010" name="Nature">
        <title>Comparative genomics reveals mobile pathogenicity chromosomes in Fusarium.</title>
        <authorList>
            <person name="Ma L.J."/>
            <person name="van der Does H.C."/>
            <person name="Borkovich K.A."/>
            <person name="Coleman J.J."/>
            <person name="Daboussi M.J."/>
            <person name="Di Pietro A."/>
            <person name="Dufresne M."/>
            <person name="Freitag M."/>
            <person name="Grabherr M."/>
            <person name="Henrissat B."/>
            <person name="Houterman P.M."/>
            <person name="Kang S."/>
            <person name="Shim W.B."/>
            <person name="Woloshuk C."/>
            <person name="Xie X."/>
            <person name="Xu J.R."/>
            <person name="Antoniw J."/>
            <person name="Baker S.E."/>
            <person name="Bluhm B.H."/>
            <person name="Breakspear A."/>
            <person name="Brown D.W."/>
            <person name="Butchko R.A."/>
            <person name="Chapman S."/>
            <person name="Coulson R."/>
            <person name="Coutinho P.M."/>
            <person name="Danchin E.G."/>
            <person name="Diener A."/>
            <person name="Gale L.R."/>
            <person name="Gardiner D.M."/>
            <person name="Goff S."/>
            <person name="Hammond-Kosack K.E."/>
            <person name="Hilburn K."/>
            <person name="Hua-Van A."/>
            <person name="Jonkers W."/>
            <person name="Kazan K."/>
            <person name="Kodira C.D."/>
            <person name="Koehrsen M."/>
            <person name="Kumar L."/>
            <person name="Lee Y.H."/>
            <person name="Li L."/>
            <person name="Manners J.M."/>
            <person name="Miranda-Saavedra D."/>
            <person name="Mukherjee M."/>
            <person name="Park G."/>
            <person name="Park J."/>
            <person name="Park S.Y."/>
            <person name="Proctor R.H."/>
            <person name="Regev A."/>
            <person name="Ruiz-Roldan M.C."/>
            <person name="Sain D."/>
            <person name="Sakthikumar S."/>
            <person name="Sykes S."/>
            <person name="Schwartz D.C."/>
            <person name="Turgeon B.G."/>
            <person name="Wapinski I."/>
            <person name="Yoder O."/>
            <person name="Young S."/>
            <person name="Zeng Q."/>
            <person name="Zhou S."/>
            <person name="Galagan J."/>
            <person name="Cuomo C.A."/>
            <person name="Kistler H.C."/>
            <person name="Rep M."/>
        </authorList>
    </citation>
    <scope>NUCLEOTIDE SEQUENCE [LARGE SCALE GENOMIC DNA]</scope>
    <source>
        <strain evidence="2">4287</strain>
    </source>
</reference>
<protein>
    <submittedName>
        <fullName evidence="2">Uncharacterized protein</fullName>
    </submittedName>
</protein>
<feature type="compositionally biased region" description="Acidic residues" evidence="1">
    <location>
        <begin position="94"/>
        <end position="103"/>
    </location>
</feature>